<proteinExistence type="inferred from homology"/>
<evidence type="ECO:0000313" key="5">
    <source>
        <dbReference type="EMBL" id="RFZ42485.1"/>
    </source>
</evidence>
<comment type="caution">
    <text evidence="5">The sequence shown here is derived from an EMBL/GenBank/DDBJ whole genome shotgun (WGS) entry which is preliminary data.</text>
</comment>
<dbReference type="GO" id="GO:0005886">
    <property type="term" value="C:plasma membrane"/>
    <property type="evidence" value="ECO:0007669"/>
    <property type="project" value="UniProtKB-SubCell"/>
</dbReference>
<dbReference type="GO" id="GO:1900753">
    <property type="term" value="P:doxorubicin transport"/>
    <property type="evidence" value="ECO:0007669"/>
    <property type="project" value="InterPro"/>
</dbReference>
<dbReference type="Gene3D" id="3.40.50.300">
    <property type="entry name" value="P-loop containing nucleotide triphosphate hydrolases"/>
    <property type="match status" value="1"/>
</dbReference>
<dbReference type="InterPro" id="IPR005894">
    <property type="entry name" value="DrrA"/>
</dbReference>
<evidence type="ECO:0000313" key="6">
    <source>
        <dbReference type="Proteomes" id="UP000257451"/>
    </source>
</evidence>
<dbReference type="PANTHER" id="PTHR43582">
    <property type="entry name" value="LINEARMYCIN RESISTANCE ATP-BINDING PROTEIN LNRL"/>
    <property type="match status" value="1"/>
</dbReference>
<dbReference type="GO" id="GO:0005524">
    <property type="term" value="F:ATP binding"/>
    <property type="evidence" value="ECO:0007669"/>
    <property type="project" value="UniProtKB-KW"/>
</dbReference>
<organism evidence="5 6">
    <name type="scientific">Mycobacterium marinum</name>
    <dbReference type="NCBI Taxonomy" id="1781"/>
    <lineage>
        <taxon>Bacteria</taxon>
        <taxon>Bacillati</taxon>
        <taxon>Actinomycetota</taxon>
        <taxon>Actinomycetes</taxon>
        <taxon>Mycobacteriales</taxon>
        <taxon>Mycobacteriaceae</taxon>
        <taxon>Mycobacterium</taxon>
        <taxon>Mycobacterium ulcerans group</taxon>
    </lineage>
</organism>
<dbReference type="SMART" id="SM00382">
    <property type="entry name" value="AAA"/>
    <property type="match status" value="1"/>
</dbReference>
<dbReference type="GO" id="GO:0043215">
    <property type="term" value="P:daunorubicin transport"/>
    <property type="evidence" value="ECO:0007669"/>
    <property type="project" value="InterPro"/>
</dbReference>
<reference evidence="5 6" key="1">
    <citation type="journal article" date="2018" name="Sci. Rep.">
        <title>Extensive genomic diversity among Mycobacterium marinum strains revealed by whole genome sequencing.</title>
        <authorList>
            <person name="Das S."/>
            <person name="Pettersson B.M."/>
            <person name="Behra P.R."/>
            <person name="Mallick A."/>
            <person name="Cheramie M."/>
            <person name="Ramesh M."/>
            <person name="Shirreff L."/>
            <person name="DuCote T."/>
            <person name="Dasgupta S."/>
            <person name="Ennis D.G."/>
            <person name="Kirsebom L.A."/>
        </authorList>
    </citation>
    <scope>NUCLEOTIDE SEQUENCE [LARGE SCALE GENOMIC DNA]</scope>
    <source>
        <strain evidence="5 6">Davis1</strain>
    </source>
</reference>
<evidence type="ECO:0000256" key="1">
    <source>
        <dbReference type="ARBA" id="ARBA00004413"/>
    </source>
</evidence>
<dbReference type="RefSeq" id="WP_012394920.1">
    <property type="nucleotide sequence ID" value="NZ_BQLC01000058.1"/>
</dbReference>
<dbReference type="OMA" id="PVMFMDE"/>
<dbReference type="EC" id="3.6.3.-" evidence="5"/>
<keyword evidence="5" id="KW-0378">Hydrolase</keyword>
<dbReference type="PROSITE" id="PS50893">
    <property type="entry name" value="ABC_TRANSPORTER_2"/>
    <property type="match status" value="1"/>
</dbReference>
<dbReference type="PANTHER" id="PTHR43582:SF2">
    <property type="entry name" value="LINEARMYCIN RESISTANCE ATP-BINDING PROTEIN LNRL"/>
    <property type="match status" value="1"/>
</dbReference>
<dbReference type="GeneID" id="34342569"/>
<evidence type="ECO:0000256" key="2">
    <source>
        <dbReference type="ARBA" id="ARBA00022741"/>
    </source>
</evidence>
<dbReference type="NCBIfam" id="TIGR01188">
    <property type="entry name" value="drrA"/>
    <property type="match status" value="1"/>
</dbReference>
<dbReference type="Pfam" id="PF00005">
    <property type="entry name" value="ABC_tran"/>
    <property type="match status" value="1"/>
</dbReference>
<keyword evidence="2" id="KW-0547">Nucleotide-binding</keyword>
<dbReference type="InterPro" id="IPR003439">
    <property type="entry name" value="ABC_transporter-like_ATP-bd"/>
</dbReference>
<dbReference type="Proteomes" id="UP000257451">
    <property type="component" value="Unassembled WGS sequence"/>
</dbReference>
<name>A0A2Z5YI14_MYCMR</name>
<dbReference type="InterPro" id="IPR003593">
    <property type="entry name" value="AAA+_ATPase"/>
</dbReference>
<gene>
    <name evidence="5" type="primary">drrA_4</name>
    <name evidence="5" type="ORF">DAVIS_02157</name>
</gene>
<sequence>MRRSQSAVEVIDLVKRRGSVTAVDGISFAVPPGGVLGLLGPNGAGKTTTVRMLATLTRPTSGAAWVAGHDVCAAPESVRREIGLTCQEATLDGLLTARENINMIGSLRGIRRKELASLTDRLLDQFSIAEFADRRVDTYSGGMRRRLDVAISLLARPQVLFLDEPTAGLDPHSRIQLWEVLRTLVDDGLTLVLTTQYLEEADRLADNIVLIDKGRVIAEGSPFELKQKAGDASIVVTVSRTEDVANVAAFLRTGAKEVRVDISARRITVATHGLLDLSDVARMLHQYAAPIEDIRLTRPSLDDVFVLLTGHHGSSSEGDSA</sequence>
<evidence type="ECO:0000256" key="3">
    <source>
        <dbReference type="ARBA" id="ARBA00022840"/>
    </source>
</evidence>
<protein>
    <submittedName>
        <fullName evidence="5">Daunorubicin/doxorubicin resistance ATP-binding protein DrrA</fullName>
        <ecNumber evidence="5">3.6.3.-</ecNumber>
    </submittedName>
</protein>
<comment type="subcellular location">
    <subcellularLocation>
        <location evidence="1">Cell membrane</location>
        <topology evidence="1">Peripheral membrane protein</topology>
        <orientation evidence="1">Cytoplasmic side</orientation>
    </subcellularLocation>
</comment>
<accession>A0A2Z5YI14</accession>
<dbReference type="PROSITE" id="PS00211">
    <property type="entry name" value="ABC_TRANSPORTER_1"/>
    <property type="match status" value="1"/>
</dbReference>
<dbReference type="SUPFAM" id="SSF52540">
    <property type="entry name" value="P-loop containing nucleoside triphosphate hydrolases"/>
    <property type="match status" value="1"/>
</dbReference>
<dbReference type="InterPro" id="IPR027417">
    <property type="entry name" value="P-loop_NTPase"/>
</dbReference>
<dbReference type="AlphaFoldDB" id="A0A2Z5YI14"/>
<keyword evidence="3 5" id="KW-0067">ATP-binding</keyword>
<evidence type="ECO:0000256" key="4">
    <source>
        <dbReference type="ARBA" id="ARBA00049985"/>
    </source>
</evidence>
<dbReference type="InterPro" id="IPR017871">
    <property type="entry name" value="ABC_transporter-like_CS"/>
</dbReference>
<dbReference type="GO" id="GO:0016887">
    <property type="term" value="F:ATP hydrolysis activity"/>
    <property type="evidence" value="ECO:0007669"/>
    <property type="project" value="InterPro"/>
</dbReference>
<dbReference type="EMBL" id="PEDF01000069">
    <property type="protein sequence ID" value="RFZ42485.1"/>
    <property type="molecule type" value="Genomic_DNA"/>
</dbReference>
<comment type="similarity">
    <text evidence="4">Belongs to the ABC transporter superfamily. Drug exporter-1 (DrugE1) (TC 3.A.1.105) family.</text>
</comment>